<dbReference type="InterPro" id="IPR014710">
    <property type="entry name" value="RmlC-like_jellyroll"/>
</dbReference>
<protein>
    <recommendedName>
        <fullName evidence="2">Cupin 2 conserved barrel domain-containing protein</fullName>
    </recommendedName>
</protein>
<evidence type="ECO:0000313" key="1">
    <source>
        <dbReference type="EMBL" id="CAA9281162.1"/>
    </source>
</evidence>
<gene>
    <name evidence="1" type="ORF">AVDCRST_MAG93-3202</name>
</gene>
<sequence length="152" mass="17407">KYEPAIKVPHKFQIGMGFAERGNGPAYHTHDYVEMFLILKGKWRFYWGNDSDPAKAEGEVILRKWDMITLPAGLYRGFEVAGKKVGWFFAVLDPHPVFLTKDPIWSPVVESQAMEHGFHADASGKMVKPDNYIAMRDALRQKLEALQPKLFQ</sequence>
<dbReference type="AlphaFoldDB" id="A0A6J4JKV6"/>
<dbReference type="EMBL" id="CADCTR010001095">
    <property type="protein sequence ID" value="CAA9281162.1"/>
    <property type="molecule type" value="Genomic_DNA"/>
</dbReference>
<dbReference type="SUPFAM" id="SSF51182">
    <property type="entry name" value="RmlC-like cupins"/>
    <property type="match status" value="1"/>
</dbReference>
<reference evidence="1" key="1">
    <citation type="submission" date="2020-02" db="EMBL/GenBank/DDBJ databases">
        <authorList>
            <person name="Meier V. D."/>
        </authorList>
    </citation>
    <scope>NUCLEOTIDE SEQUENCE</scope>
    <source>
        <strain evidence="1">AVDCRST_MAG93</strain>
    </source>
</reference>
<organism evidence="1">
    <name type="scientific">uncultured Chloroflexia bacterium</name>
    <dbReference type="NCBI Taxonomy" id="1672391"/>
    <lineage>
        <taxon>Bacteria</taxon>
        <taxon>Bacillati</taxon>
        <taxon>Chloroflexota</taxon>
        <taxon>Chloroflexia</taxon>
        <taxon>environmental samples</taxon>
    </lineage>
</organism>
<dbReference type="Gene3D" id="2.60.120.10">
    <property type="entry name" value="Jelly Rolls"/>
    <property type="match status" value="1"/>
</dbReference>
<accession>A0A6J4JKV6</accession>
<dbReference type="InterPro" id="IPR011051">
    <property type="entry name" value="RmlC_Cupin_sf"/>
</dbReference>
<evidence type="ECO:0008006" key="2">
    <source>
        <dbReference type="Google" id="ProtNLM"/>
    </source>
</evidence>
<proteinExistence type="predicted"/>
<feature type="non-terminal residue" evidence="1">
    <location>
        <position position="1"/>
    </location>
</feature>
<name>A0A6J4JKV6_9CHLR</name>